<evidence type="ECO:0008006" key="3">
    <source>
        <dbReference type="Google" id="ProtNLM"/>
    </source>
</evidence>
<dbReference type="SUPFAM" id="SSF48150">
    <property type="entry name" value="DNA-glycosylase"/>
    <property type="match status" value="1"/>
</dbReference>
<sequence length="174" mass="19795">MTNFQKVIRSLLELLSIPERKSTVYEDLKQLCHPDIVRPHSVTTTAHQDLIRIGVSSRSNAITISEMGKKFAEAAGDNRNALLSDASLNDVPDEEIYNHLQGVCGLGAYNAYTIMIFGLEKMLDHWPNEAEFRLKYNKFNEQLRRCPSSDEAVVASKSWMPFRGLATWIIWTHV</sequence>
<evidence type="ECO:0000313" key="2">
    <source>
        <dbReference type="Proteomes" id="UP000077755"/>
    </source>
</evidence>
<reference evidence="1" key="2">
    <citation type="submission" date="2022-03" db="EMBL/GenBank/DDBJ databases">
        <title>Draft title - Genomic analysis of global carrot germplasm unveils the trajectory of domestication and the origin of high carotenoid orange carrot.</title>
        <authorList>
            <person name="Iorizzo M."/>
            <person name="Ellison S."/>
            <person name="Senalik D."/>
            <person name="Macko-Podgorni A."/>
            <person name="Grzebelus D."/>
            <person name="Bostan H."/>
            <person name="Rolling W."/>
            <person name="Curaba J."/>
            <person name="Simon P."/>
        </authorList>
    </citation>
    <scope>NUCLEOTIDE SEQUENCE</scope>
    <source>
        <tissue evidence="1">Leaf</tissue>
    </source>
</reference>
<dbReference type="Proteomes" id="UP000077755">
    <property type="component" value="Chromosome 9"/>
</dbReference>
<name>A0AAF0XZE9_DAUCS</name>
<dbReference type="GO" id="GO:0003824">
    <property type="term" value="F:catalytic activity"/>
    <property type="evidence" value="ECO:0007669"/>
    <property type="project" value="InterPro"/>
</dbReference>
<dbReference type="Gene3D" id="1.10.1670.40">
    <property type="match status" value="1"/>
</dbReference>
<evidence type="ECO:0000313" key="1">
    <source>
        <dbReference type="EMBL" id="WOH15719.1"/>
    </source>
</evidence>
<gene>
    <name evidence="1" type="ORF">DCAR_0935262</name>
</gene>
<dbReference type="Gene3D" id="1.10.340.30">
    <property type="entry name" value="Hypothetical protein, domain 2"/>
    <property type="match status" value="1"/>
</dbReference>
<keyword evidence="2" id="KW-1185">Reference proteome</keyword>
<dbReference type="KEGG" id="dcr:108201516"/>
<dbReference type="EMBL" id="CP093351">
    <property type="protein sequence ID" value="WOH15719.1"/>
    <property type="molecule type" value="Genomic_DNA"/>
</dbReference>
<dbReference type="InterPro" id="IPR011257">
    <property type="entry name" value="DNA_glycosylase"/>
</dbReference>
<organism evidence="1 2">
    <name type="scientific">Daucus carota subsp. sativus</name>
    <name type="common">Carrot</name>
    <dbReference type="NCBI Taxonomy" id="79200"/>
    <lineage>
        <taxon>Eukaryota</taxon>
        <taxon>Viridiplantae</taxon>
        <taxon>Streptophyta</taxon>
        <taxon>Embryophyta</taxon>
        <taxon>Tracheophyta</taxon>
        <taxon>Spermatophyta</taxon>
        <taxon>Magnoliopsida</taxon>
        <taxon>eudicotyledons</taxon>
        <taxon>Gunneridae</taxon>
        <taxon>Pentapetalae</taxon>
        <taxon>asterids</taxon>
        <taxon>campanulids</taxon>
        <taxon>Apiales</taxon>
        <taxon>Apiaceae</taxon>
        <taxon>Apioideae</taxon>
        <taxon>Scandiceae</taxon>
        <taxon>Daucinae</taxon>
        <taxon>Daucus</taxon>
        <taxon>Daucus sect. Daucus</taxon>
    </lineage>
</organism>
<dbReference type="GO" id="GO:0006281">
    <property type="term" value="P:DNA repair"/>
    <property type="evidence" value="ECO:0007669"/>
    <property type="project" value="InterPro"/>
</dbReference>
<proteinExistence type="predicted"/>
<protein>
    <recommendedName>
        <fullName evidence="3">HhH-GPD domain-containing protein</fullName>
    </recommendedName>
</protein>
<reference evidence="1" key="1">
    <citation type="journal article" date="2016" name="Nat. Genet.">
        <title>A high-quality carrot genome assembly provides new insights into carotenoid accumulation and asterid genome evolution.</title>
        <authorList>
            <person name="Iorizzo M."/>
            <person name="Ellison S."/>
            <person name="Senalik D."/>
            <person name="Zeng P."/>
            <person name="Satapoomin P."/>
            <person name="Huang J."/>
            <person name="Bowman M."/>
            <person name="Iovene M."/>
            <person name="Sanseverino W."/>
            <person name="Cavagnaro P."/>
            <person name="Yildiz M."/>
            <person name="Macko-Podgorni A."/>
            <person name="Moranska E."/>
            <person name="Grzebelus E."/>
            <person name="Grzebelus D."/>
            <person name="Ashrafi H."/>
            <person name="Zheng Z."/>
            <person name="Cheng S."/>
            <person name="Spooner D."/>
            <person name="Van Deynze A."/>
            <person name="Simon P."/>
        </authorList>
    </citation>
    <scope>NUCLEOTIDE SEQUENCE</scope>
    <source>
        <tissue evidence="1">Leaf</tissue>
    </source>
</reference>
<dbReference type="AlphaFoldDB" id="A0AAF0XZE9"/>
<accession>A0AAF0XZE9</accession>